<keyword evidence="1 3" id="KW-0597">Phosphoprotein</keyword>
<evidence type="ECO:0000256" key="2">
    <source>
        <dbReference type="ARBA" id="ARBA00023012"/>
    </source>
</evidence>
<evidence type="ECO:0000256" key="1">
    <source>
        <dbReference type="ARBA" id="ARBA00022553"/>
    </source>
</evidence>
<evidence type="ECO:0000256" key="3">
    <source>
        <dbReference type="PROSITE-ProRule" id="PRU00169"/>
    </source>
</evidence>
<name>A0ABX6P333_9BURK</name>
<evidence type="ECO:0000313" key="6">
    <source>
        <dbReference type="Proteomes" id="UP000500826"/>
    </source>
</evidence>
<proteinExistence type="predicted"/>
<evidence type="ECO:0000259" key="4">
    <source>
        <dbReference type="PROSITE" id="PS50110"/>
    </source>
</evidence>
<gene>
    <name evidence="5" type="ORF">HK414_14285</name>
</gene>
<dbReference type="EMBL" id="CP053418">
    <property type="protein sequence ID" value="QJW84477.1"/>
    <property type="molecule type" value="Genomic_DNA"/>
</dbReference>
<dbReference type="Gene3D" id="3.40.50.2300">
    <property type="match status" value="2"/>
</dbReference>
<feature type="modified residue" description="4-aspartylphosphate" evidence="3">
    <location>
        <position position="103"/>
    </location>
</feature>
<keyword evidence="6" id="KW-1185">Reference proteome</keyword>
<dbReference type="SUPFAM" id="SSF52172">
    <property type="entry name" value="CheY-like"/>
    <property type="match status" value="2"/>
</dbReference>
<feature type="domain" description="Response regulatory" evidence="4">
    <location>
        <begin position="52"/>
        <end position="180"/>
    </location>
</feature>
<organism evidence="5 6">
    <name type="scientific">Ramlibacter terrae</name>
    <dbReference type="NCBI Taxonomy" id="2732511"/>
    <lineage>
        <taxon>Bacteria</taxon>
        <taxon>Pseudomonadati</taxon>
        <taxon>Pseudomonadota</taxon>
        <taxon>Betaproteobacteria</taxon>
        <taxon>Burkholderiales</taxon>
        <taxon>Comamonadaceae</taxon>
        <taxon>Ramlibacter</taxon>
    </lineage>
</organism>
<evidence type="ECO:0000313" key="5">
    <source>
        <dbReference type="EMBL" id="QJW84477.1"/>
    </source>
</evidence>
<feature type="domain" description="Response regulatory" evidence="4">
    <location>
        <begin position="188"/>
        <end position="306"/>
    </location>
</feature>
<sequence>MMRAFGGEIACASTPGEFTEFTMRFPAISEEEREAHWRGAVAQARTVLAGKRVLIVEDDAVQRMATRHKLGPLAVTAELDEAADGQVALDMLGKRAYDIVLLDLHMPGLDGYAVAEKIRNEPGINRDVRIVAYTSEPAHWPAPRRSRAAWTASSASRARNCRCWPPCSSRCTCRAVWAAMHRAAAGRRILLADDSSFSRKAVAAYLRNAAATVIEAEHGRAVLDQLNAHEGFDAVILDLHMPGMDGLETARAIRESHEPWAVLPIVALTAHSDEPAVTAARAAGMDGFPGQAGRVGPALRDAGAAGGRQCRAGSRTCRPAGACRRRARVRAAERAAPESYRRLGMVEELLDDYVPEMARLVLALQDAAGRQDRQASWTRCTRCSG</sequence>
<dbReference type="PANTHER" id="PTHR45339">
    <property type="entry name" value="HYBRID SIGNAL TRANSDUCTION HISTIDINE KINASE J"/>
    <property type="match status" value="1"/>
</dbReference>
<dbReference type="PROSITE" id="PS50110">
    <property type="entry name" value="RESPONSE_REGULATORY"/>
    <property type="match status" value="2"/>
</dbReference>
<dbReference type="Proteomes" id="UP000500826">
    <property type="component" value="Chromosome"/>
</dbReference>
<dbReference type="Pfam" id="PF00072">
    <property type="entry name" value="Response_reg"/>
    <property type="match status" value="2"/>
</dbReference>
<dbReference type="InterPro" id="IPR001789">
    <property type="entry name" value="Sig_transdc_resp-reg_receiver"/>
</dbReference>
<dbReference type="InterPro" id="IPR011006">
    <property type="entry name" value="CheY-like_superfamily"/>
</dbReference>
<feature type="modified residue" description="4-aspartylphosphate" evidence="3">
    <location>
        <position position="238"/>
    </location>
</feature>
<dbReference type="PANTHER" id="PTHR45339:SF1">
    <property type="entry name" value="HYBRID SIGNAL TRANSDUCTION HISTIDINE KINASE J"/>
    <property type="match status" value="1"/>
</dbReference>
<dbReference type="CDD" id="cd17546">
    <property type="entry name" value="REC_hyHK_CKI1_RcsC-like"/>
    <property type="match status" value="2"/>
</dbReference>
<keyword evidence="2" id="KW-0902">Two-component regulatory system</keyword>
<dbReference type="SMART" id="SM00448">
    <property type="entry name" value="REC"/>
    <property type="match status" value="2"/>
</dbReference>
<reference evidence="5 6" key="1">
    <citation type="submission" date="2020-05" db="EMBL/GenBank/DDBJ databases">
        <title>Ramlibacter rhizophilus sp. nov., isolated from rhizosphere soil of national flower Mugunghwa from South Korea.</title>
        <authorList>
            <person name="Zheng-Fei Y."/>
            <person name="Huan T."/>
        </authorList>
    </citation>
    <scope>NUCLEOTIDE SEQUENCE [LARGE SCALE GENOMIC DNA]</scope>
    <source>
        <strain evidence="5 6">H242</strain>
    </source>
</reference>
<protein>
    <submittedName>
        <fullName evidence="5">Response regulator</fullName>
    </submittedName>
</protein>
<accession>A0ABX6P333</accession>